<sequence length="146" mass="15505">MYDVLTSYGLEVEFHVYQQSGPKKNVVATIPGTAHPEQVVYMTGHFDSVSPSAETSAPGADDNGSGTAAFLEAARVLAQYEFENTIKLVGFNGEEEGLVGSSAYVSAIANQGEQVIGCFNLDMVAYRGNDPGPADLYIYTDPSSLP</sequence>
<dbReference type="PANTHER" id="PTHR12147:SF56">
    <property type="entry name" value="AMINOPEPTIDASE YDR415C-RELATED"/>
    <property type="match status" value="1"/>
</dbReference>
<dbReference type="GO" id="GO:0046872">
    <property type="term" value="F:metal ion binding"/>
    <property type="evidence" value="ECO:0007669"/>
    <property type="project" value="UniProtKB-KW"/>
</dbReference>
<organism evidence="8 9">
    <name type="scientific">Eiseniibacteriota bacterium</name>
    <dbReference type="NCBI Taxonomy" id="2212470"/>
    <lineage>
        <taxon>Bacteria</taxon>
        <taxon>Candidatus Eiseniibacteriota</taxon>
    </lineage>
</organism>
<keyword evidence="4" id="KW-0732">Signal</keyword>
<accession>A0A956M206</accession>
<evidence type="ECO:0000313" key="8">
    <source>
        <dbReference type="EMBL" id="MCA9728707.1"/>
    </source>
</evidence>
<keyword evidence="1" id="KW-0031">Aminopeptidase</keyword>
<dbReference type="GO" id="GO:0008235">
    <property type="term" value="F:metalloexopeptidase activity"/>
    <property type="evidence" value="ECO:0007669"/>
    <property type="project" value="InterPro"/>
</dbReference>
<dbReference type="PANTHER" id="PTHR12147">
    <property type="entry name" value="METALLOPEPTIDASE M28 FAMILY MEMBER"/>
    <property type="match status" value="1"/>
</dbReference>
<evidence type="ECO:0000256" key="3">
    <source>
        <dbReference type="ARBA" id="ARBA00022723"/>
    </source>
</evidence>
<keyword evidence="2" id="KW-0645">Protease</keyword>
<dbReference type="Gene3D" id="3.40.630.10">
    <property type="entry name" value="Zn peptidases"/>
    <property type="match status" value="1"/>
</dbReference>
<dbReference type="GO" id="GO:0006508">
    <property type="term" value="P:proteolysis"/>
    <property type="evidence" value="ECO:0007669"/>
    <property type="project" value="UniProtKB-KW"/>
</dbReference>
<dbReference type="AlphaFoldDB" id="A0A956M206"/>
<evidence type="ECO:0000256" key="2">
    <source>
        <dbReference type="ARBA" id="ARBA00022670"/>
    </source>
</evidence>
<reference evidence="8" key="1">
    <citation type="submission" date="2020-04" db="EMBL/GenBank/DDBJ databases">
        <authorList>
            <person name="Zhang T."/>
        </authorList>
    </citation>
    <scope>NUCLEOTIDE SEQUENCE</scope>
    <source>
        <strain evidence="8">HKST-UBA01</strain>
    </source>
</reference>
<dbReference type="Proteomes" id="UP000697710">
    <property type="component" value="Unassembled WGS sequence"/>
</dbReference>
<evidence type="ECO:0000259" key="7">
    <source>
        <dbReference type="Pfam" id="PF04389"/>
    </source>
</evidence>
<evidence type="ECO:0000256" key="1">
    <source>
        <dbReference type="ARBA" id="ARBA00022438"/>
    </source>
</evidence>
<evidence type="ECO:0000256" key="5">
    <source>
        <dbReference type="ARBA" id="ARBA00022801"/>
    </source>
</evidence>
<reference evidence="8" key="2">
    <citation type="journal article" date="2021" name="Microbiome">
        <title>Successional dynamics and alternative stable states in a saline activated sludge microbial community over 9 years.</title>
        <authorList>
            <person name="Wang Y."/>
            <person name="Ye J."/>
            <person name="Ju F."/>
            <person name="Liu L."/>
            <person name="Boyd J.A."/>
            <person name="Deng Y."/>
            <person name="Parks D.H."/>
            <person name="Jiang X."/>
            <person name="Yin X."/>
            <person name="Woodcroft B.J."/>
            <person name="Tyson G.W."/>
            <person name="Hugenholtz P."/>
            <person name="Polz M.F."/>
            <person name="Zhang T."/>
        </authorList>
    </citation>
    <scope>NUCLEOTIDE SEQUENCE</scope>
    <source>
        <strain evidence="8">HKST-UBA01</strain>
    </source>
</reference>
<keyword evidence="5" id="KW-0378">Hydrolase</keyword>
<evidence type="ECO:0000256" key="6">
    <source>
        <dbReference type="ARBA" id="ARBA00022833"/>
    </source>
</evidence>
<feature type="non-terminal residue" evidence="8">
    <location>
        <position position="146"/>
    </location>
</feature>
<dbReference type="InterPro" id="IPR045175">
    <property type="entry name" value="M28_fam"/>
</dbReference>
<dbReference type="GO" id="GO:0004177">
    <property type="term" value="F:aminopeptidase activity"/>
    <property type="evidence" value="ECO:0007669"/>
    <property type="project" value="UniProtKB-KW"/>
</dbReference>
<dbReference type="EMBL" id="JAGQHR010000455">
    <property type="protein sequence ID" value="MCA9728707.1"/>
    <property type="molecule type" value="Genomic_DNA"/>
</dbReference>
<protein>
    <submittedName>
        <fullName evidence="8">M20/M25/M40 family metallo-hydrolase</fullName>
    </submittedName>
</protein>
<evidence type="ECO:0000313" key="9">
    <source>
        <dbReference type="Proteomes" id="UP000697710"/>
    </source>
</evidence>
<gene>
    <name evidence="8" type="ORF">KC729_13540</name>
</gene>
<evidence type="ECO:0000256" key="4">
    <source>
        <dbReference type="ARBA" id="ARBA00022729"/>
    </source>
</evidence>
<keyword evidence="3" id="KW-0479">Metal-binding</keyword>
<dbReference type="SUPFAM" id="SSF53187">
    <property type="entry name" value="Zn-dependent exopeptidases"/>
    <property type="match status" value="1"/>
</dbReference>
<dbReference type="InterPro" id="IPR007484">
    <property type="entry name" value="Peptidase_M28"/>
</dbReference>
<keyword evidence="6" id="KW-0862">Zinc</keyword>
<dbReference type="Pfam" id="PF04389">
    <property type="entry name" value="Peptidase_M28"/>
    <property type="match status" value="1"/>
</dbReference>
<name>A0A956M206_UNCEI</name>
<comment type="caution">
    <text evidence="8">The sequence shown here is derived from an EMBL/GenBank/DDBJ whole genome shotgun (WGS) entry which is preliminary data.</text>
</comment>
<proteinExistence type="predicted"/>
<feature type="domain" description="Peptidase M28" evidence="7">
    <location>
        <begin position="25"/>
        <end position="130"/>
    </location>
</feature>